<dbReference type="Gene3D" id="3.40.390.10">
    <property type="entry name" value="Collagenase (Catalytic Domain)"/>
    <property type="match status" value="1"/>
</dbReference>
<keyword evidence="5 7" id="KW-0482">Metalloprotease</keyword>
<accession>A0A8C4QL07</accession>
<evidence type="ECO:0000256" key="8">
    <source>
        <dbReference type="SAM" id="MobiDB-lite"/>
    </source>
</evidence>
<comment type="cofactor">
    <cofactor evidence="6 7">
        <name>Zn(2+)</name>
        <dbReference type="ChEBI" id="CHEBI:29105"/>
    </cofactor>
    <text evidence="6 7">Binds 1 zinc ion per subunit.</text>
</comment>
<dbReference type="GO" id="GO:0006508">
    <property type="term" value="P:proteolysis"/>
    <property type="evidence" value="ECO:0007669"/>
    <property type="project" value="UniProtKB-KW"/>
</dbReference>
<evidence type="ECO:0000259" key="9">
    <source>
        <dbReference type="PROSITE" id="PS51864"/>
    </source>
</evidence>
<keyword evidence="2 6" id="KW-0479">Metal-binding</keyword>
<dbReference type="AlphaFoldDB" id="A0A8C4QL07"/>
<name>A0A8C4QL07_EPTBU</name>
<organism evidence="10 11">
    <name type="scientific">Eptatretus burgeri</name>
    <name type="common">Inshore hagfish</name>
    <dbReference type="NCBI Taxonomy" id="7764"/>
    <lineage>
        <taxon>Eukaryota</taxon>
        <taxon>Metazoa</taxon>
        <taxon>Chordata</taxon>
        <taxon>Craniata</taxon>
        <taxon>Vertebrata</taxon>
        <taxon>Cyclostomata</taxon>
        <taxon>Myxini</taxon>
        <taxon>Myxiniformes</taxon>
        <taxon>Myxinidae</taxon>
        <taxon>Eptatretinae</taxon>
        <taxon>Eptatretus</taxon>
    </lineage>
</organism>
<dbReference type="GeneTree" id="ENSGT00940000161051"/>
<evidence type="ECO:0000256" key="5">
    <source>
        <dbReference type="ARBA" id="ARBA00023049"/>
    </source>
</evidence>
<feature type="compositionally biased region" description="Basic and acidic residues" evidence="8">
    <location>
        <begin position="11"/>
        <end position="35"/>
    </location>
</feature>
<evidence type="ECO:0000256" key="3">
    <source>
        <dbReference type="ARBA" id="ARBA00022801"/>
    </source>
</evidence>
<evidence type="ECO:0000313" key="10">
    <source>
        <dbReference type="Ensembl" id="ENSEBUP00000016484.1"/>
    </source>
</evidence>
<comment type="caution">
    <text evidence="6">Lacks conserved residue(s) required for the propagation of feature annotation.</text>
</comment>
<proteinExistence type="predicted"/>
<dbReference type="SUPFAM" id="SSF55486">
    <property type="entry name" value="Metalloproteases ('zincins'), catalytic domain"/>
    <property type="match status" value="1"/>
</dbReference>
<evidence type="ECO:0000256" key="4">
    <source>
        <dbReference type="ARBA" id="ARBA00022833"/>
    </source>
</evidence>
<dbReference type="PROSITE" id="PS51864">
    <property type="entry name" value="ASTACIN"/>
    <property type="match status" value="1"/>
</dbReference>
<dbReference type="InterPro" id="IPR006026">
    <property type="entry name" value="Peptidase_Metallo"/>
</dbReference>
<evidence type="ECO:0000256" key="2">
    <source>
        <dbReference type="ARBA" id="ARBA00022723"/>
    </source>
</evidence>
<keyword evidence="11" id="KW-1185">Reference proteome</keyword>
<feature type="binding site" evidence="6">
    <location>
        <position position="122"/>
    </location>
    <ligand>
        <name>Zn(2+)</name>
        <dbReference type="ChEBI" id="CHEBI:29105"/>
        <note>catalytic</note>
    </ligand>
</feature>
<dbReference type="PANTHER" id="PTHR10127:SF780">
    <property type="entry name" value="METALLOENDOPEPTIDASE"/>
    <property type="match status" value="1"/>
</dbReference>
<keyword evidence="4 6" id="KW-0862">Zinc</keyword>
<dbReference type="PRINTS" id="PR00480">
    <property type="entry name" value="ASTACIN"/>
</dbReference>
<dbReference type="Pfam" id="PF01400">
    <property type="entry name" value="Astacin"/>
    <property type="match status" value="1"/>
</dbReference>
<evidence type="ECO:0000256" key="6">
    <source>
        <dbReference type="PROSITE-ProRule" id="PRU01211"/>
    </source>
</evidence>
<dbReference type="Ensembl" id="ENSEBUT00000017059.1">
    <property type="protein sequence ID" value="ENSEBUP00000016484.1"/>
    <property type="gene ID" value="ENSEBUG00000010347.1"/>
</dbReference>
<dbReference type="EC" id="3.4.24.-" evidence="7"/>
<dbReference type="PANTHER" id="PTHR10127">
    <property type="entry name" value="DISCOIDIN, CUB, EGF, LAMININ , AND ZINC METALLOPROTEASE DOMAIN CONTAINING"/>
    <property type="match status" value="1"/>
</dbReference>
<sequence>MKSGTITARPTWEDAEHGGKLKTKESNLKRTEKVEEDPWNKYPGKNVFNFIITNDDEREIIQQAVQEFRAKTCVRLVQRTSEADFIFIQALGKTWSFLGRLGGAQSLSLSESGVVHKAKVLHMLMHVLGFHHEHCRSDRDKYIRVMKDNIQNGEVFDPPCRDVFIRTTFAKDENKPVIIPLTPMTIGHADCLSDLDIDRIRRLYAGE</sequence>
<feature type="binding site" evidence="6">
    <location>
        <position position="126"/>
    </location>
    <ligand>
        <name>Zn(2+)</name>
        <dbReference type="ChEBI" id="CHEBI:29105"/>
        <note>catalytic</note>
    </ligand>
</feature>
<keyword evidence="1 7" id="KW-0645">Protease</keyword>
<reference evidence="10" key="1">
    <citation type="submission" date="2025-08" db="UniProtKB">
        <authorList>
            <consortium name="Ensembl"/>
        </authorList>
    </citation>
    <scope>IDENTIFICATION</scope>
</reference>
<keyword evidence="3 7" id="KW-0378">Hydrolase</keyword>
<evidence type="ECO:0000256" key="7">
    <source>
        <dbReference type="RuleBase" id="RU361183"/>
    </source>
</evidence>
<evidence type="ECO:0000256" key="1">
    <source>
        <dbReference type="ARBA" id="ARBA00022670"/>
    </source>
</evidence>
<dbReference type="Proteomes" id="UP000694388">
    <property type="component" value="Unplaced"/>
</dbReference>
<feature type="domain" description="Peptidase M12A" evidence="9">
    <location>
        <begin position="32"/>
        <end position="207"/>
    </location>
</feature>
<dbReference type="InterPro" id="IPR001506">
    <property type="entry name" value="Peptidase_M12A"/>
</dbReference>
<protein>
    <recommendedName>
        <fullName evidence="7">Metalloendopeptidase</fullName>
        <ecNumber evidence="7">3.4.24.-</ecNumber>
    </recommendedName>
</protein>
<dbReference type="GO" id="GO:0004222">
    <property type="term" value="F:metalloendopeptidase activity"/>
    <property type="evidence" value="ECO:0007669"/>
    <property type="project" value="UniProtKB-UniRule"/>
</dbReference>
<feature type="binding site" evidence="6">
    <location>
        <position position="132"/>
    </location>
    <ligand>
        <name>Zn(2+)</name>
        <dbReference type="ChEBI" id="CHEBI:29105"/>
        <note>catalytic</note>
    </ligand>
</feature>
<dbReference type="SMART" id="SM00235">
    <property type="entry name" value="ZnMc"/>
    <property type="match status" value="1"/>
</dbReference>
<feature type="region of interest" description="Disordered" evidence="8">
    <location>
        <begin position="1"/>
        <end position="35"/>
    </location>
</feature>
<dbReference type="GO" id="GO:0008270">
    <property type="term" value="F:zinc ion binding"/>
    <property type="evidence" value="ECO:0007669"/>
    <property type="project" value="UniProtKB-UniRule"/>
</dbReference>
<reference evidence="10" key="2">
    <citation type="submission" date="2025-09" db="UniProtKB">
        <authorList>
            <consortium name="Ensembl"/>
        </authorList>
    </citation>
    <scope>IDENTIFICATION</scope>
</reference>
<dbReference type="InterPro" id="IPR024079">
    <property type="entry name" value="MetalloPept_cat_dom_sf"/>
</dbReference>
<evidence type="ECO:0000313" key="11">
    <source>
        <dbReference type="Proteomes" id="UP000694388"/>
    </source>
</evidence>